<evidence type="ECO:0000256" key="1">
    <source>
        <dbReference type="ARBA" id="ARBA00004141"/>
    </source>
</evidence>
<dbReference type="CDD" id="cd04187">
    <property type="entry name" value="DPM1_like_bac"/>
    <property type="match status" value="1"/>
</dbReference>
<keyword evidence="6 7" id="KW-0472">Membrane</keyword>
<keyword evidence="4 7" id="KW-0812">Transmembrane</keyword>
<comment type="subcellular location">
    <subcellularLocation>
        <location evidence="1">Membrane</location>
        <topology evidence="1">Multi-pass membrane protein</topology>
    </subcellularLocation>
</comment>
<sequence length="337" mass="38113">MFTFGGEAPFLTVVVPCYNEEKVIHETTRRLAGVLDRLVQEQLIAPESKVLYVDDGSKDETWTLIDELSRTHPFVRGLKLARNVGHQNALLAGLTAAGACSDCVISIDADLQDDVTAIRSFLYKFHEGFDVVYGVRESRSTDSFFKRNTALGFYRMMKLLGVNIMYNHADYRLLSHRALSALLEYKEVNLFLRGIVPLVGYRSAVVRYDRHERYAGESKYNLRKMLSFAFQGITSFSITPIRMVTAGGFIIFVLSFLAALYSLFVHLRGQTTSGWTSLILSIWFIGGVQLMSLGLLGEYIGKIYMEVKGRPLYNIEINQLLEERKADADRSRKISSL</sequence>
<organism evidence="9 10">
    <name type="scientific">Paenibacillus filicis</name>
    <dbReference type="NCBI Taxonomy" id="669464"/>
    <lineage>
        <taxon>Bacteria</taxon>
        <taxon>Bacillati</taxon>
        <taxon>Bacillota</taxon>
        <taxon>Bacilli</taxon>
        <taxon>Bacillales</taxon>
        <taxon>Paenibacillaceae</taxon>
        <taxon>Paenibacillus</taxon>
    </lineage>
</organism>
<dbReference type="SUPFAM" id="SSF53448">
    <property type="entry name" value="Nucleotide-diphospho-sugar transferases"/>
    <property type="match status" value="1"/>
</dbReference>
<dbReference type="EMBL" id="JBBPCC010000001">
    <property type="protein sequence ID" value="MEK8126499.1"/>
    <property type="molecule type" value="Genomic_DNA"/>
</dbReference>
<dbReference type="Gene3D" id="3.90.550.10">
    <property type="entry name" value="Spore Coat Polysaccharide Biosynthesis Protein SpsA, Chain A"/>
    <property type="match status" value="1"/>
</dbReference>
<dbReference type="InterPro" id="IPR029044">
    <property type="entry name" value="Nucleotide-diphossugar_trans"/>
</dbReference>
<evidence type="ECO:0000256" key="3">
    <source>
        <dbReference type="ARBA" id="ARBA00022679"/>
    </source>
</evidence>
<reference evidence="9 10" key="1">
    <citation type="submission" date="2024-04" db="EMBL/GenBank/DDBJ databases">
        <title>draft genome sequnece of Paenibacillus filicis.</title>
        <authorList>
            <person name="Kim D.-U."/>
        </authorList>
    </citation>
    <scope>NUCLEOTIDE SEQUENCE [LARGE SCALE GENOMIC DNA]</scope>
    <source>
        <strain evidence="9 10">KACC14197</strain>
    </source>
</reference>
<evidence type="ECO:0000256" key="7">
    <source>
        <dbReference type="SAM" id="Phobius"/>
    </source>
</evidence>
<evidence type="ECO:0000259" key="8">
    <source>
        <dbReference type="Pfam" id="PF00535"/>
    </source>
</evidence>
<keyword evidence="3 9" id="KW-0808">Transferase</keyword>
<accession>A0ABU9DCD4</accession>
<dbReference type="Proteomes" id="UP001469365">
    <property type="component" value="Unassembled WGS sequence"/>
</dbReference>
<dbReference type="RefSeq" id="WP_341413555.1">
    <property type="nucleotide sequence ID" value="NZ_JBBPCC010000001.1"/>
</dbReference>
<feature type="domain" description="Glycosyltransferase 2-like" evidence="8">
    <location>
        <begin position="12"/>
        <end position="181"/>
    </location>
</feature>
<evidence type="ECO:0000256" key="6">
    <source>
        <dbReference type="ARBA" id="ARBA00023136"/>
    </source>
</evidence>
<dbReference type="InterPro" id="IPR001173">
    <property type="entry name" value="Glyco_trans_2-like"/>
</dbReference>
<name>A0ABU9DCD4_9BACL</name>
<evidence type="ECO:0000256" key="5">
    <source>
        <dbReference type="ARBA" id="ARBA00022989"/>
    </source>
</evidence>
<feature type="transmembrane region" description="Helical" evidence="7">
    <location>
        <begin position="243"/>
        <end position="263"/>
    </location>
</feature>
<dbReference type="InterPro" id="IPR050256">
    <property type="entry name" value="Glycosyltransferase_2"/>
</dbReference>
<protein>
    <submittedName>
        <fullName evidence="9">Glycosyltransferase family 2 protein</fullName>
        <ecNumber evidence="9">2.4.-.-</ecNumber>
    </submittedName>
</protein>
<dbReference type="Pfam" id="PF00535">
    <property type="entry name" value="Glycos_transf_2"/>
    <property type="match status" value="1"/>
</dbReference>
<keyword evidence="2 9" id="KW-0328">Glycosyltransferase</keyword>
<dbReference type="PANTHER" id="PTHR48090">
    <property type="entry name" value="UNDECAPRENYL-PHOSPHATE 4-DEOXY-4-FORMAMIDO-L-ARABINOSE TRANSFERASE-RELATED"/>
    <property type="match status" value="1"/>
</dbReference>
<comment type="caution">
    <text evidence="9">The sequence shown here is derived from an EMBL/GenBank/DDBJ whole genome shotgun (WGS) entry which is preliminary data.</text>
</comment>
<keyword evidence="5 7" id="KW-1133">Transmembrane helix</keyword>
<evidence type="ECO:0000256" key="4">
    <source>
        <dbReference type="ARBA" id="ARBA00022692"/>
    </source>
</evidence>
<dbReference type="GO" id="GO:0016757">
    <property type="term" value="F:glycosyltransferase activity"/>
    <property type="evidence" value="ECO:0007669"/>
    <property type="project" value="UniProtKB-KW"/>
</dbReference>
<proteinExistence type="predicted"/>
<dbReference type="PANTHER" id="PTHR48090:SF1">
    <property type="entry name" value="PROPHAGE BACTOPRENOL GLUCOSYL TRANSFERASE HOMOLOG"/>
    <property type="match status" value="1"/>
</dbReference>
<evidence type="ECO:0000256" key="2">
    <source>
        <dbReference type="ARBA" id="ARBA00022676"/>
    </source>
</evidence>
<evidence type="ECO:0000313" key="9">
    <source>
        <dbReference type="EMBL" id="MEK8126499.1"/>
    </source>
</evidence>
<feature type="transmembrane region" description="Helical" evidence="7">
    <location>
        <begin position="275"/>
        <end position="296"/>
    </location>
</feature>
<gene>
    <name evidence="9" type="ORF">WMW72_01075</name>
</gene>
<keyword evidence="10" id="KW-1185">Reference proteome</keyword>
<evidence type="ECO:0000313" key="10">
    <source>
        <dbReference type="Proteomes" id="UP001469365"/>
    </source>
</evidence>
<dbReference type="EC" id="2.4.-.-" evidence="9"/>